<keyword evidence="2" id="KW-1185">Reference proteome</keyword>
<reference evidence="1" key="1">
    <citation type="submission" date="2021-11" db="EMBL/GenBank/DDBJ databases">
        <title>Genome sequence of Xylella taiwanensis PLS432.</title>
        <authorList>
            <person name="Weng L.-W."/>
            <person name="Su C.-C."/>
            <person name="Tsai C.-W."/>
            <person name="Kuo C.-H."/>
        </authorList>
    </citation>
    <scope>NUCLEOTIDE SEQUENCE</scope>
    <source>
        <strain evidence="1">PLS432</strain>
    </source>
</reference>
<sequence length="67" mass="7398">MVKLIGVGANVIASFDHCDYSEFHKKLLVGYADSCLGWLTINHLMAKWDEVAAHRLDTGACKAEIGY</sequence>
<proteinExistence type="predicted"/>
<comment type="caution">
    <text evidence="1">The sequence shown here is derived from an EMBL/GenBank/DDBJ whole genome shotgun (WGS) entry which is preliminary data.</text>
</comment>
<organism evidence="1 2">
    <name type="scientific">Xylella taiwanensis</name>
    <dbReference type="NCBI Taxonomy" id="1444770"/>
    <lineage>
        <taxon>Bacteria</taxon>
        <taxon>Pseudomonadati</taxon>
        <taxon>Pseudomonadota</taxon>
        <taxon>Gammaproteobacteria</taxon>
        <taxon>Lysobacterales</taxon>
        <taxon>Lysobacteraceae</taxon>
        <taxon>Xylella</taxon>
    </lineage>
</organism>
<gene>
    <name evidence="1" type="ORF">LPH55_04635</name>
</gene>
<dbReference type="Proteomes" id="UP001430701">
    <property type="component" value="Unassembled WGS sequence"/>
</dbReference>
<protein>
    <submittedName>
        <fullName evidence="1">Uncharacterized protein</fullName>
    </submittedName>
</protein>
<accession>A0ABS8TUP4</accession>
<name>A0ABS8TUP4_9GAMM</name>
<dbReference type="RefSeq" id="WP_160199337.1">
    <property type="nucleotide sequence ID" value="NZ_CP087676.1"/>
</dbReference>
<evidence type="ECO:0000313" key="2">
    <source>
        <dbReference type="Proteomes" id="UP001430701"/>
    </source>
</evidence>
<evidence type="ECO:0000313" key="1">
    <source>
        <dbReference type="EMBL" id="MCD8472771.1"/>
    </source>
</evidence>
<dbReference type="EMBL" id="JAJPPU010000002">
    <property type="protein sequence ID" value="MCD8472771.1"/>
    <property type="molecule type" value="Genomic_DNA"/>
</dbReference>